<gene>
    <name evidence="1" type="ORF">IWQ57_001461</name>
</gene>
<evidence type="ECO:0000313" key="2">
    <source>
        <dbReference type="Proteomes" id="UP001140234"/>
    </source>
</evidence>
<reference evidence="1" key="1">
    <citation type="submission" date="2022-07" db="EMBL/GenBank/DDBJ databases">
        <title>Phylogenomic reconstructions and comparative analyses of Kickxellomycotina fungi.</title>
        <authorList>
            <person name="Reynolds N.K."/>
            <person name="Stajich J.E."/>
            <person name="Barry K."/>
            <person name="Grigoriev I.V."/>
            <person name="Crous P."/>
            <person name="Smith M.E."/>
        </authorList>
    </citation>
    <scope>NUCLEOTIDE SEQUENCE</scope>
    <source>
        <strain evidence="1">CBS 109366</strain>
    </source>
</reference>
<organism evidence="1 2">
    <name type="scientific">Coemansia nantahalensis</name>
    <dbReference type="NCBI Taxonomy" id="2789366"/>
    <lineage>
        <taxon>Eukaryota</taxon>
        <taxon>Fungi</taxon>
        <taxon>Fungi incertae sedis</taxon>
        <taxon>Zoopagomycota</taxon>
        <taxon>Kickxellomycotina</taxon>
        <taxon>Kickxellomycetes</taxon>
        <taxon>Kickxellales</taxon>
        <taxon>Kickxellaceae</taxon>
        <taxon>Coemansia</taxon>
    </lineage>
</organism>
<sequence>MAIVTAQDLADKADTLSLQESSGGVGQEPAGTTAEAHSEPPSEICERVIKDIGVAQYKRFTELFGKLDVGDNSDPRPAQDEYADMQDCLVNAMEEIDELKEQVAALTAKLAAAQEIALNEQRARETAQLMDEIARLKKECMPTRHWRERVGALELLSERHKAHIRSLQGALARERGY</sequence>
<dbReference type="EMBL" id="JANBUJ010000273">
    <property type="protein sequence ID" value="KAJ2773090.1"/>
    <property type="molecule type" value="Genomic_DNA"/>
</dbReference>
<evidence type="ECO:0000313" key="1">
    <source>
        <dbReference type="EMBL" id="KAJ2773090.1"/>
    </source>
</evidence>
<name>A0ACC1K3T9_9FUNG</name>
<keyword evidence="2" id="KW-1185">Reference proteome</keyword>
<comment type="caution">
    <text evidence="1">The sequence shown here is derived from an EMBL/GenBank/DDBJ whole genome shotgun (WGS) entry which is preliminary data.</text>
</comment>
<protein>
    <submittedName>
        <fullName evidence="1">Uncharacterized protein</fullName>
    </submittedName>
</protein>
<accession>A0ACC1K3T9</accession>
<proteinExistence type="predicted"/>
<dbReference type="Proteomes" id="UP001140234">
    <property type="component" value="Unassembled WGS sequence"/>
</dbReference>